<accession>L1J872</accession>
<evidence type="ECO:0000256" key="3">
    <source>
        <dbReference type="ARBA" id="ARBA00022670"/>
    </source>
</evidence>
<dbReference type="Proteomes" id="UP000011087">
    <property type="component" value="Unassembled WGS sequence"/>
</dbReference>
<keyword evidence="7 11" id="KW-0833">Ubl conjugation pathway</keyword>
<evidence type="ECO:0000259" key="17">
    <source>
        <dbReference type="PROSITE" id="PS50030"/>
    </source>
</evidence>
<dbReference type="AlphaFoldDB" id="L1J872"/>
<dbReference type="SUPFAM" id="SSF46934">
    <property type="entry name" value="UBA-like"/>
    <property type="match status" value="1"/>
</dbReference>
<keyword evidence="5" id="KW-0677">Repeat</keyword>
<feature type="binding site" evidence="13">
    <location>
        <position position="200"/>
    </location>
    <ligand>
        <name>Zn(2+)</name>
        <dbReference type="ChEBI" id="CHEBI:29105"/>
    </ligand>
</feature>
<evidence type="ECO:0000256" key="13">
    <source>
        <dbReference type="PIRSR" id="PIRSR016308-3"/>
    </source>
</evidence>
<dbReference type="InterPro" id="IPR013083">
    <property type="entry name" value="Znf_RING/FYVE/PHD"/>
</dbReference>
<dbReference type="Gene3D" id="1.10.8.10">
    <property type="entry name" value="DNA helicase RuvA subunit, C-terminal domain"/>
    <property type="match status" value="2"/>
</dbReference>
<keyword evidence="10 11" id="KW-0862">Zinc</keyword>
<evidence type="ECO:0000256" key="16">
    <source>
        <dbReference type="SAM" id="MobiDB-lite"/>
    </source>
</evidence>
<dbReference type="InterPro" id="IPR038765">
    <property type="entry name" value="Papain-like_cys_pep_sf"/>
</dbReference>
<evidence type="ECO:0000256" key="11">
    <source>
        <dbReference type="PIRNR" id="PIRNR016308"/>
    </source>
</evidence>
<dbReference type="SUPFAM" id="SSF57850">
    <property type="entry name" value="RING/U-box"/>
    <property type="match status" value="1"/>
</dbReference>
<feature type="domain" description="USP" evidence="18">
    <location>
        <begin position="337"/>
        <end position="822"/>
    </location>
</feature>
<dbReference type="GO" id="GO:0008270">
    <property type="term" value="F:zinc ion binding"/>
    <property type="evidence" value="ECO:0007669"/>
    <property type="project" value="UniProtKB-UniRule"/>
</dbReference>
<evidence type="ECO:0000256" key="7">
    <source>
        <dbReference type="ARBA" id="ARBA00022786"/>
    </source>
</evidence>
<dbReference type="Pfam" id="PF00443">
    <property type="entry name" value="UCH"/>
    <property type="match status" value="1"/>
</dbReference>
<evidence type="ECO:0000256" key="8">
    <source>
        <dbReference type="ARBA" id="ARBA00022801"/>
    </source>
</evidence>
<evidence type="ECO:0000256" key="4">
    <source>
        <dbReference type="ARBA" id="ARBA00022723"/>
    </source>
</evidence>
<evidence type="ECO:0000256" key="10">
    <source>
        <dbReference type="ARBA" id="ARBA00022833"/>
    </source>
</evidence>
<evidence type="ECO:0000256" key="1">
    <source>
        <dbReference type="ARBA" id="ARBA00000707"/>
    </source>
</evidence>
<feature type="domain" description="UBA" evidence="17">
    <location>
        <begin position="699"/>
        <end position="739"/>
    </location>
</feature>
<evidence type="ECO:0000313" key="21">
    <source>
        <dbReference type="EnsemblProtists" id="EKX44279"/>
    </source>
</evidence>
<evidence type="ECO:0000256" key="12">
    <source>
        <dbReference type="PIRSR" id="PIRSR016308-1"/>
    </source>
</evidence>
<feature type="region of interest" description="Disordered" evidence="16">
    <location>
        <begin position="614"/>
        <end position="633"/>
    </location>
</feature>
<protein>
    <recommendedName>
        <fullName evidence="11 15">Ubiquitin carboxyl-terminal hydrolase</fullName>
        <ecNumber evidence="11 15">3.4.19.12</ecNumber>
    </recommendedName>
</protein>
<feature type="active site" description="Nucleophile" evidence="12">
    <location>
        <position position="346"/>
    </location>
</feature>
<dbReference type="PROSITE" id="PS00973">
    <property type="entry name" value="USP_2"/>
    <property type="match status" value="1"/>
</dbReference>
<reference evidence="21" key="3">
    <citation type="submission" date="2015-06" db="UniProtKB">
        <authorList>
            <consortium name="EnsemblProtists"/>
        </authorList>
    </citation>
    <scope>IDENTIFICATION</scope>
</reference>
<keyword evidence="8 11" id="KW-0378">Hydrolase</keyword>
<evidence type="ECO:0000259" key="18">
    <source>
        <dbReference type="PROSITE" id="PS50235"/>
    </source>
</evidence>
<comment type="similarity">
    <text evidence="2 11 15">Belongs to the peptidase C19 family.</text>
</comment>
<dbReference type="InterPro" id="IPR009060">
    <property type="entry name" value="UBA-like_sf"/>
</dbReference>
<comment type="catalytic activity">
    <reaction evidence="1 11 15">
        <text>Thiol-dependent hydrolysis of ester, thioester, amide, peptide and isopeptide bonds formed by the C-terminal Gly of ubiquitin (a 76-residue protein attached to proteins as an intracellular targeting signal).</text>
        <dbReference type="EC" id="3.4.19.12"/>
    </reaction>
</comment>
<dbReference type="InterPro" id="IPR016652">
    <property type="entry name" value="Ubiquitinyl_hydrolase"/>
</dbReference>
<dbReference type="Gene3D" id="3.30.40.10">
    <property type="entry name" value="Zinc/RING finger domain, C3HC4 (zinc finger)"/>
    <property type="match status" value="2"/>
</dbReference>
<keyword evidence="6 14" id="KW-0863">Zinc-finger</keyword>
<dbReference type="CDD" id="cd02658">
    <property type="entry name" value="Peptidase_C19B"/>
    <property type="match status" value="1"/>
</dbReference>
<dbReference type="OMA" id="FVPCEHT"/>
<evidence type="ECO:0000256" key="2">
    <source>
        <dbReference type="ARBA" id="ARBA00009085"/>
    </source>
</evidence>
<keyword evidence="3 11" id="KW-0645">Protease</keyword>
<proteinExistence type="inferred from homology"/>
<dbReference type="eggNOG" id="KOG0944">
    <property type="taxonomic scope" value="Eukaryota"/>
</dbReference>
<dbReference type="FunFam" id="1.10.8.10:FF:000086">
    <property type="entry name" value="Ubiquitin carboxyl-terminal hydrolase"/>
    <property type="match status" value="1"/>
</dbReference>
<dbReference type="PROSITE" id="PS50235">
    <property type="entry name" value="USP_3"/>
    <property type="match status" value="1"/>
</dbReference>
<dbReference type="STRING" id="905079.L1J872"/>
<dbReference type="SUPFAM" id="SSF54001">
    <property type="entry name" value="Cysteine proteinases"/>
    <property type="match status" value="1"/>
</dbReference>
<feature type="active site" description="Proton acceptor" evidence="12">
    <location>
        <position position="784"/>
    </location>
</feature>
<dbReference type="RefSeq" id="XP_005831259.1">
    <property type="nucleotide sequence ID" value="XM_005831202.1"/>
</dbReference>
<dbReference type="PROSITE" id="PS00972">
    <property type="entry name" value="USP_1"/>
    <property type="match status" value="1"/>
</dbReference>
<keyword evidence="4 11" id="KW-0479">Metal-binding</keyword>
<reference evidence="22" key="2">
    <citation type="submission" date="2012-11" db="EMBL/GenBank/DDBJ databases">
        <authorList>
            <person name="Kuo A."/>
            <person name="Curtis B.A."/>
            <person name="Tanifuji G."/>
            <person name="Burki F."/>
            <person name="Gruber A."/>
            <person name="Irimia M."/>
            <person name="Maruyama S."/>
            <person name="Arias M.C."/>
            <person name="Ball S.G."/>
            <person name="Gile G.H."/>
            <person name="Hirakawa Y."/>
            <person name="Hopkins J.F."/>
            <person name="Rensing S.A."/>
            <person name="Schmutz J."/>
            <person name="Symeonidi A."/>
            <person name="Elias M."/>
            <person name="Eveleigh R.J."/>
            <person name="Herman E.K."/>
            <person name="Klute M.J."/>
            <person name="Nakayama T."/>
            <person name="Obornik M."/>
            <person name="Reyes-Prieto A."/>
            <person name="Armbrust E.V."/>
            <person name="Aves S.J."/>
            <person name="Beiko R.G."/>
            <person name="Coutinho P."/>
            <person name="Dacks J.B."/>
            <person name="Durnford D.G."/>
            <person name="Fast N.M."/>
            <person name="Green B.R."/>
            <person name="Grisdale C."/>
            <person name="Hempe F."/>
            <person name="Henrissat B."/>
            <person name="Hoppner M.P."/>
            <person name="Ishida K.-I."/>
            <person name="Kim E."/>
            <person name="Koreny L."/>
            <person name="Kroth P.G."/>
            <person name="Liu Y."/>
            <person name="Malik S.-B."/>
            <person name="Maier U.G."/>
            <person name="McRose D."/>
            <person name="Mock T."/>
            <person name="Neilson J.A."/>
            <person name="Onodera N.T."/>
            <person name="Poole A.M."/>
            <person name="Pritham E.J."/>
            <person name="Richards T.A."/>
            <person name="Rocap G."/>
            <person name="Roy S.W."/>
            <person name="Sarai C."/>
            <person name="Schaack S."/>
            <person name="Shirato S."/>
            <person name="Slamovits C.H."/>
            <person name="Spencer D.F."/>
            <person name="Suzuki S."/>
            <person name="Worden A.Z."/>
            <person name="Zauner S."/>
            <person name="Barry K."/>
            <person name="Bell C."/>
            <person name="Bharti A.K."/>
            <person name="Crow J.A."/>
            <person name="Grimwood J."/>
            <person name="Kramer R."/>
            <person name="Lindquist E."/>
            <person name="Lucas S."/>
            <person name="Salamov A."/>
            <person name="McFadden G.I."/>
            <person name="Lane C.E."/>
            <person name="Keeling P.J."/>
            <person name="Gray M.W."/>
            <person name="Grigoriev I.V."/>
            <person name="Archibald J.M."/>
        </authorList>
    </citation>
    <scope>NUCLEOTIDE SEQUENCE</scope>
    <source>
        <strain evidence="22">CCMP2712</strain>
    </source>
</reference>
<dbReference type="OrthoDB" id="361536at2759"/>
<keyword evidence="22" id="KW-1185">Reference proteome</keyword>
<dbReference type="EnsemblProtists" id="EKX44279">
    <property type="protein sequence ID" value="EKX44279"/>
    <property type="gene ID" value="GUITHDRAFT_109734"/>
</dbReference>
<organism evidence="20">
    <name type="scientific">Guillardia theta (strain CCMP2712)</name>
    <name type="common">Cryptophyte</name>
    <dbReference type="NCBI Taxonomy" id="905079"/>
    <lineage>
        <taxon>Eukaryota</taxon>
        <taxon>Cryptophyceae</taxon>
        <taxon>Pyrenomonadales</taxon>
        <taxon>Geminigeraceae</taxon>
        <taxon>Guillardia</taxon>
    </lineage>
</organism>
<gene>
    <name evidence="20" type="ORF">GUITHDRAFT_109734</name>
</gene>
<evidence type="ECO:0000256" key="15">
    <source>
        <dbReference type="RuleBase" id="RU366025"/>
    </source>
</evidence>
<feature type="region of interest" description="Disordered" evidence="16">
    <location>
        <begin position="507"/>
        <end position="528"/>
    </location>
</feature>
<dbReference type="Pfam" id="PF17807">
    <property type="entry name" value="zf-UBP_var"/>
    <property type="match status" value="1"/>
</dbReference>
<dbReference type="InterPro" id="IPR015940">
    <property type="entry name" value="UBA"/>
</dbReference>
<evidence type="ECO:0000313" key="20">
    <source>
        <dbReference type="EMBL" id="EKX44279.1"/>
    </source>
</evidence>
<sequence length="825" mass="91975">MQAWNEVKEVNEEILTKIRKHLSSLKVPGHGDRVRKVECIYSFDTPESPDGLFVSLSNYQGFGSSFVDLDFARSDFPLYLNMRWKKIPKEPKEAKDAEAPTKMAIGVEGGFQVDEEQFEYEKTNFLALLPERILIPLPNQELPELISMVVDGILKASDLTEDEAQVMAWEDKRQVSKYADSLVQVNNGKKISPDPKTWKCEESGMTENLWLNLSDGHIGSGRAQMDATGQMTGGTGAALNHYYEQKRLGNEFPLVVKLGTITAKGADVYSYAADEDDMVEDPKLAQHLSHWGINMMQMEKTEKTIAEMEIDMNNKFDFDKICESGKQLQTLSGPGFVGLKNLGNSCYVNSVVQVLFSLPDFQERFYKKAPEIFQSTSSSASADDILVQTAKLGTGLLSEKYSKPVEGSEGAFVNPQMFKFLVGKGHPEFSTGNQQDAFEYYQHLLEKLELGERAKKGSEPLISKFFEFEIEERLQCKQSGKVKYTQAKEKQLSLLIPLDAATNKDEVQSYEERNAKRQKNEISEADKEEPVKANIPFDACVSSYMKEVIVEDYLSPATGSKGSATKSTRIKRFPKYLCIHMRRYVLGEDWRPKKLDAMITLPETLDLESLRSKGHQPGEELLPEDATSSAAAAGPVPDEAIVRQLVDMGFGENGCKRAALATNNTSAEAAMEWVLQHMGDPDFNDPIAAPSAQAQSGAAVDPDAVEMLCSMGFAKHHAERALRETGGDIQRASDWLLSRVDQLDAMDVEEASQPPPTDSNVDYQPQYDLVGFISHIGSNTACGHYVCHIKKDGKWTIFNDRKVALSEDPPISMGYMYIYQSKGPK</sequence>
<evidence type="ECO:0000256" key="14">
    <source>
        <dbReference type="PROSITE-ProRule" id="PRU00502"/>
    </source>
</evidence>
<evidence type="ECO:0000256" key="9">
    <source>
        <dbReference type="ARBA" id="ARBA00022807"/>
    </source>
</evidence>
<dbReference type="InterPro" id="IPR028889">
    <property type="entry name" value="USP"/>
</dbReference>
<dbReference type="PROSITE" id="PS50030">
    <property type="entry name" value="UBA"/>
    <property type="match status" value="2"/>
</dbReference>
<dbReference type="GO" id="GO:0016579">
    <property type="term" value="P:protein deubiquitination"/>
    <property type="evidence" value="ECO:0007669"/>
    <property type="project" value="InterPro"/>
</dbReference>
<dbReference type="InterPro" id="IPR050185">
    <property type="entry name" value="Ub_carboxyl-term_hydrolase"/>
</dbReference>
<dbReference type="Pfam" id="PF00627">
    <property type="entry name" value="UBA"/>
    <property type="match status" value="2"/>
</dbReference>
<dbReference type="SMART" id="SM00165">
    <property type="entry name" value="UBA"/>
    <property type="match status" value="2"/>
</dbReference>
<dbReference type="SMART" id="SM00290">
    <property type="entry name" value="ZnF_UBP"/>
    <property type="match status" value="1"/>
</dbReference>
<evidence type="ECO:0000259" key="19">
    <source>
        <dbReference type="PROSITE" id="PS50271"/>
    </source>
</evidence>
<dbReference type="PaxDb" id="55529-EKX44279"/>
<name>L1J872_GUITC</name>
<feature type="domain" description="UBA" evidence="17">
    <location>
        <begin position="636"/>
        <end position="677"/>
    </location>
</feature>
<dbReference type="GeneID" id="17301064"/>
<dbReference type="CDD" id="cd14294">
    <property type="entry name" value="UBA1_UBP5_like"/>
    <property type="match status" value="1"/>
</dbReference>
<feature type="domain" description="UBP-type" evidence="19">
    <location>
        <begin position="174"/>
        <end position="295"/>
    </location>
</feature>
<dbReference type="Pfam" id="PF02148">
    <property type="entry name" value="zf-UBP"/>
    <property type="match status" value="1"/>
</dbReference>
<keyword evidence="9 11" id="KW-0788">Thiol protease</keyword>
<dbReference type="PROSITE" id="PS50271">
    <property type="entry name" value="ZF_UBP"/>
    <property type="match status" value="1"/>
</dbReference>
<dbReference type="GO" id="GO:0006508">
    <property type="term" value="P:proteolysis"/>
    <property type="evidence" value="ECO:0007669"/>
    <property type="project" value="UniProtKB-KW"/>
</dbReference>
<dbReference type="EMBL" id="JH993005">
    <property type="protein sequence ID" value="EKX44279.1"/>
    <property type="molecule type" value="Genomic_DNA"/>
</dbReference>
<dbReference type="InterPro" id="IPR001394">
    <property type="entry name" value="Peptidase_C19_UCH"/>
</dbReference>
<dbReference type="InterPro" id="IPR041432">
    <property type="entry name" value="UBP13_Znf-UBP_var"/>
</dbReference>
<evidence type="ECO:0000256" key="6">
    <source>
        <dbReference type="ARBA" id="ARBA00022771"/>
    </source>
</evidence>
<dbReference type="PANTHER" id="PTHR21646">
    <property type="entry name" value="UBIQUITIN CARBOXYL-TERMINAL HYDROLASE"/>
    <property type="match status" value="1"/>
</dbReference>
<dbReference type="EC" id="3.4.19.12" evidence="11 15"/>
<reference evidence="20 22" key="1">
    <citation type="journal article" date="2012" name="Nature">
        <title>Algal genomes reveal evolutionary mosaicism and the fate of nucleomorphs.</title>
        <authorList>
            <consortium name="DOE Joint Genome Institute"/>
            <person name="Curtis B.A."/>
            <person name="Tanifuji G."/>
            <person name="Burki F."/>
            <person name="Gruber A."/>
            <person name="Irimia M."/>
            <person name="Maruyama S."/>
            <person name="Arias M.C."/>
            <person name="Ball S.G."/>
            <person name="Gile G.H."/>
            <person name="Hirakawa Y."/>
            <person name="Hopkins J.F."/>
            <person name="Kuo A."/>
            <person name="Rensing S.A."/>
            <person name="Schmutz J."/>
            <person name="Symeonidi A."/>
            <person name="Elias M."/>
            <person name="Eveleigh R.J."/>
            <person name="Herman E.K."/>
            <person name="Klute M.J."/>
            <person name="Nakayama T."/>
            <person name="Obornik M."/>
            <person name="Reyes-Prieto A."/>
            <person name="Armbrust E.V."/>
            <person name="Aves S.J."/>
            <person name="Beiko R.G."/>
            <person name="Coutinho P."/>
            <person name="Dacks J.B."/>
            <person name="Durnford D.G."/>
            <person name="Fast N.M."/>
            <person name="Green B.R."/>
            <person name="Grisdale C.J."/>
            <person name="Hempel F."/>
            <person name="Henrissat B."/>
            <person name="Hoppner M.P."/>
            <person name="Ishida K."/>
            <person name="Kim E."/>
            <person name="Koreny L."/>
            <person name="Kroth P.G."/>
            <person name="Liu Y."/>
            <person name="Malik S.B."/>
            <person name="Maier U.G."/>
            <person name="McRose D."/>
            <person name="Mock T."/>
            <person name="Neilson J.A."/>
            <person name="Onodera N.T."/>
            <person name="Poole A.M."/>
            <person name="Pritham E.J."/>
            <person name="Richards T.A."/>
            <person name="Rocap G."/>
            <person name="Roy S.W."/>
            <person name="Sarai C."/>
            <person name="Schaack S."/>
            <person name="Shirato S."/>
            <person name="Slamovits C.H."/>
            <person name="Spencer D.F."/>
            <person name="Suzuki S."/>
            <person name="Worden A.Z."/>
            <person name="Zauner S."/>
            <person name="Barry K."/>
            <person name="Bell C."/>
            <person name="Bharti A.K."/>
            <person name="Crow J.A."/>
            <person name="Grimwood J."/>
            <person name="Kramer R."/>
            <person name="Lindquist E."/>
            <person name="Lucas S."/>
            <person name="Salamov A."/>
            <person name="McFadden G.I."/>
            <person name="Lane C.E."/>
            <person name="Keeling P.J."/>
            <person name="Gray M.W."/>
            <person name="Grigoriev I.V."/>
            <person name="Archibald J.M."/>
        </authorList>
    </citation>
    <scope>NUCLEOTIDE SEQUENCE</scope>
    <source>
        <strain evidence="20 22">CCMP2712</strain>
    </source>
</reference>
<evidence type="ECO:0000256" key="5">
    <source>
        <dbReference type="ARBA" id="ARBA00022737"/>
    </source>
</evidence>
<evidence type="ECO:0000313" key="22">
    <source>
        <dbReference type="Proteomes" id="UP000011087"/>
    </source>
</evidence>
<dbReference type="KEGG" id="gtt:GUITHDRAFT_109734"/>
<dbReference type="GO" id="GO:0004843">
    <property type="term" value="F:cysteine-type deubiquitinase activity"/>
    <property type="evidence" value="ECO:0007669"/>
    <property type="project" value="UniProtKB-UniRule"/>
</dbReference>
<dbReference type="HOGENOM" id="CLU_009884_1_0_1"/>
<dbReference type="InterPro" id="IPR001607">
    <property type="entry name" value="Znf_UBP"/>
</dbReference>
<dbReference type="PANTHER" id="PTHR21646:SF10">
    <property type="entry name" value="UBIQUITIN CARBOXYL-TERMINAL HYDROLASE 14"/>
    <property type="match status" value="1"/>
</dbReference>
<dbReference type="InterPro" id="IPR018200">
    <property type="entry name" value="USP_CS"/>
</dbReference>
<dbReference type="Gene3D" id="3.90.70.10">
    <property type="entry name" value="Cysteine proteinases"/>
    <property type="match status" value="1"/>
</dbReference>
<dbReference type="PIRSF" id="PIRSF016308">
    <property type="entry name" value="UBP"/>
    <property type="match status" value="1"/>
</dbReference>